<name>A0A5N6LRB8_9ASTR</name>
<feature type="transmembrane region" description="Helical" evidence="1">
    <location>
        <begin position="96"/>
        <end position="122"/>
    </location>
</feature>
<evidence type="ECO:0000256" key="1">
    <source>
        <dbReference type="SAM" id="Phobius"/>
    </source>
</evidence>
<keyword evidence="1" id="KW-0812">Transmembrane</keyword>
<dbReference type="AlphaFoldDB" id="A0A5N6LRB8"/>
<evidence type="ECO:0000313" key="3">
    <source>
        <dbReference type="Proteomes" id="UP000326396"/>
    </source>
</evidence>
<keyword evidence="1" id="KW-1133">Transmembrane helix</keyword>
<evidence type="ECO:0000313" key="2">
    <source>
        <dbReference type="EMBL" id="KAD2804134.1"/>
    </source>
</evidence>
<keyword evidence="3" id="KW-1185">Reference proteome</keyword>
<dbReference type="EMBL" id="SZYD01000018">
    <property type="protein sequence ID" value="KAD2804134.1"/>
    <property type="molecule type" value="Genomic_DNA"/>
</dbReference>
<dbReference type="Proteomes" id="UP000326396">
    <property type="component" value="Linkage Group LG8"/>
</dbReference>
<accession>A0A5N6LRB8</accession>
<comment type="caution">
    <text evidence="2">The sequence shown here is derived from an EMBL/GenBank/DDBJ whole genome shotgun (WGS) entry which is preliminary data.</text>
</comment>
<proteinExistence type="predicted"/>
<gene>
    <name evidence="2" type="ORF">E3N88_37511</name>
</gene>
<organism evidence="2 3">
    <name type="scientific">Mikania micrantha</name>
    <name type="common">bitter vine</name>
    <dbReference type="NCBI Taxonomy" id="192012"/>
    <lineage>
        <taxon>Eukaryota</taxon>
        <taxon>Viridiplantae</taxon>
        <taxon>Streptophyta</taxon>
        <taxon>Embryophyta</taxon>
        <taxon>Tracheophyta</taxon>
        <taxon>Spermatophyta</taxon>
        <taxon>Magnoliopsida</taxon>
        <taxon>eudicotyledons</taxon>
        <taxon>Gunneridae</taxon>
        <taxon>Pentapetalae</taxon>
        <taxon>asterids</taxon>
        <taxon>campanulids</taxon>
        <taxon>Asterales</taxon>
        <taxon>Asteraceae</taxon>
        <taxon>Asteroideae</taxon>
        <taxon>Heliantheae alliance</taxon>
        <taxon>Eupatorieae</taxon>
        <taxon>Mikania</taxon>
    </lineage>
</organism>
<protein>
    <recommendedName>
        <fullName evidence="4">OTU domain-containing protein</fullName>
    </recommendedName>
</protein>
<sequence>MNQRSLTIVNCSVLSRILQRQECTIFPGFLNHKTGFRNQLLEWLTIRHALLTESIQNANVYINVLLGVFDEIQESLKWSKPEFAPRRYWMQMPETGLLIANAFGVTVVFISLGASVTIFPLWTSPEFLQPHRIVSFVFVNDNHYVMVELTGDYPIPTPSWYWSRFRSHDAAAWEMWYKQRLDLYTNWLESRRKPPGFVDLDNYGLTLRVVKGFTSRKVLTEKKLRGMMRWMTERMAASAGMDIPVFPGPGHHQDPQDPGGHA</sequence>
<reference evidence="2 3" key="1">
    <citation type="submission" date="2019-05" db="EMBL/GenBank/DDBJ databases">
        <title>Mikania micrantha, genome provides insights into the molecular mechanism of rapid growth.</title>
        <authorList>
            <person name="Liu B."/>
        </authorList>
    </citation>
    <scope>NUCLEOTIDE SEQUENCE [LARGE SCALE GENOMIC DNA]</scope>
    <source>
        <strain evidence="2">NLD-2019</strain>
        <tissue evidence="2">Leaf</tissue>
    </source>
</reference>
<evidence type="ECO:0008006" key="4">
    <source>
        <dbReference type="Google" id="ProtNLM"/>
    </source>
</evidence>
<keyword evidence="1" id="KW-0472">Membrane</keyword>
<dbReference type="OrthoDB" id="1415486at2759"/>